<dbReference type="Pfam" id="PF00008">
    <property type="entry name" value="EGF"/>
    <property type="match status" value="1"/>
</dbReference>
<evidence type="ECO:0000259" key="21">
    <source>
        <dbReference type="PROSITE" id="PS51092"/>
    </source>
</evidence>
<dbReference type="InterPro" id="IPR050127">
    <property type="entry name" value="Serine_Proteases_S1"/>
</dbReference>
<proteinExistence type="predicted"/>
<evidence type="ECO:0000313" key="22">
    <source>
        <dbReference type="EMBL" id="KAG8453440.1"/>
    </source>
</evidence>
<dbReference type="InterPro" id="IPR001881">
    <property type="entry name" value="EGF-like_Ca-bd_dom"/>
</dbReference>
<dbReference type="CDD" id="cd00190">
    <property type="entry name" value="Tryp_SPc"/>
    <property type="match status" value="1"/>
</dbReference>
<evidence type="ECO:0000259" key="18">
    <source>
        <dbReference type="PROSITE" id="PS50070"/>
    </source>
</evidence>
<evidence type="ECO:0000256" key="5">
    <source>
        <dbReference type="ARBA" id="ARBA00022670"/>
    </source>
</evidence>
<dbReference type="PROSITE" id="PS01186">
    <property type="entry name" value="EGF_2"/>
    <property type="match status" value="1"/>
</dbReference>
<keyword evidence="6" id="KW-0732">Signal</keyword>
<dbReference type="InterPro" id="IPR043504">
    <property type="entry name" value="Peptidase_S1_PA_chymotrypsin"/>
</dbReference>
<evidence type="ECO:0000256" key="11">
    <source>
        <dbReference type="ARBA" id="ARBA00023157"/>
    </source>
</evidence>
<keyword evidence="4 14" id="KW-0420">Kringle</keyword>
<dbReference type="Pfam" id="PF00051">
    <property type="entry name" value="Kringle"/>
    <property type="match status" value="1"/>
</dbReference>
<dbReference type="PANTHER" id="PTHR24264">
    <property type="entry name" value="TRYPSIN-RELATED"/>
    <property type="match status" value="1"/>
</dbReference>
<dbReference type="PROSITE" id="PS00135">
    <property type="entry name" value="TRYPSIN_SER"/>
    <property type="match status" value="1"/>
</dbReference>
<dbReference type="AlphaFoldDB" id="A0A8T2KCX8"/>
<keyword evidence="2" id="KW-0964">Secreted</keyword>
<dbReference type="PROSITE" id="PS51092">
    <property type="entry name" value="FN2_2"/>
    <property type="match status" value="1"/>
</dbReference>
<dbReference type="OrthoDB" id="9925451at2759"/>
<dbReference type="InterPro" id="IPR000001">
    <property type="entry name" value="Kringle"/>
</dbReference>
<dbReference type="Pfam" id="PF00039">
    <property type="entry name" value="fn1"/>
    <property type="match status" value="1"/>
</dbReference>
<dbReference type="PROSITE" id="PS50240">
    <property type="entry name" value="TRYPSIN_DOM"/>
    <property type="match status" value="1"/>
</dbReference>
<dbReference type="FunFam" id="2.40.10.10:FF:000061">
    <property type="entry name" value="Hepatocyte growth factor activator"/>
    <property type="match status" value="1"/>
</dbReference>
<evidence type="ECO:0000259" key="20">
    <source>
        <dbReference type="PROSITE" id="PS51091"/>
    </source>
</evidence>
<dbReference type="PROSITE" id="PS01253">
    <property type="entry name" value="FN1_1"/>
    <property type="match status" value="1"/>
</dbReference>
<dbReference type="SUPFAM" id="SSF57603">
    <property type="entry name" value="FnI-like domain"/>
    <property type="match status" value="1"/>
</dbReference>
<keyword evidence="12" id="KW-0325">Glycoprotein</keyword>
<dbReference type="PROSITE" id="PS51091">
    <property type="entry name" value="FN1_2"/>
    <property type="match status" value="1"/>
</dbReference>
<dbReference type="Pfam" id="PF00040">
    <property type="entry name" value="fn2"/>
    <property type="match status" value="1"/>
</dbReference>
<evidence type="ECO:0000256" key="10">
    <source>
        <dbReference type="ARBA" id="ARBA00023145"/>
    </source>
</evidence>
<evidence type="ECO:0000256" key="7">
    <source>
        <dbReference type="ARBA" id="ARBA00022737"/>
    </source>
</evidence>
<reference evidence="22" key="1">
    <citation type="thesis" date="2020" institute="ProQuest LLC" country="789 East Eisenhower Parkway, Ann Arbor, MI, USA">
        <title>Comparative Genomics and Chromosome Evolution.</title>
        <authorList>
            <person name="Mudd A.B."/>
        </authorList>
    </citation>
    <scope>NUCLEOTIDE SEQUENCE</scope>
    <source>
        <strain evidence="22">Female2</strain>
        <tissue evidence="22">Blood</tissue>
    </source>
</reference>
<feature type="disulfide bond" evidence="13">
    <location>
        <begin position="121"/>
        <end position="138"/>
    </location>
</feature>
<feature type="domain" description="Kringle" evidence="18">
    <location>
        <begin position="245"/>
        <end position="322"/>
    </location>
</feature>
<evidence type="ECO:0000313" key="23">
    <source>
        <dbReference type="Proteomes" id="UP000812440"/>
    </source>
</evidence>
<feature type="domain" description="Fibronectin type-I" evidence="20">
    <location>
        <begin position="152"/>
        <end position="193"/>
    </location>
</feature>
<dbReference type="Proteomes" id="UP000812440">
    <property type="component" value="Chromosome 1"/>
</dbReference>
<evidence type="ECO:0000256" key="1">
    <source>
        <dbReference type="ARBA" id="ARBA00004613"/>
    </source>
</evidence>
<dbReference type="GO" id="GO:0005615">
    <property type="term" value="C:extracellular space"/>
    <property type="evidence" value="ECO:0007669"/>
    <property type="project" value="TreeGrafter"/>
</dbReference>
<feature type="disulfide bond" evidence="13">
    <location>
        <begin position="140"/>
        <end position="149"/>
    </location>
</feature>
<dbReference type="Gene3D" id="2.40.10.10">
    <property type="entry name" value="Trypsin-like serine proteases"/>
    <property type="match status" value="2"/>
</dbReference>
<feature type="domain" description="EGF-like" evidence="17">
    <location>
        <begin position="195"/>
        <end position="233"/>
    </location>
</feature>
<evidence type="ECO:0000256" key="6">
    <source>
        <dbReference type="ARBA" id="ARBA00022729"/>
    </source>
</evidence>
<feature type="domain" description="Peptidase S1" evidence="19">
    <location>
        <begin position="355"/>
        <end position="593"/>
    </location>
</feature>
<dbReference type="CDD" id="cd00108">
    <property type="entry name" value="KR"/>
    <property type="match status" value="1"/>
</dbReference>
<keyword evidence="7" id="KW-0677">Repeat</keyword>
<comment type="subcellular location">
    <subcellularLocation>
        <location evidence="1">Secreted</location>
    </subcellularLocation>
</comment>
<evidence type="ECO:0000259" key="17">
    <source>
        <dbReference type="PROSITE" id="PS50026"/>
    </source>
</evidence>
<dbReference type="FunFam" id="2.10.25.10:FF:000100">
    <property type="entry name" value="neurogenic locus notch homolog protein 3"/>
    <property type="match status" value="1"/>
</dbReference>
<dbReference type="SMART" id="SM00020">
    <property type="entry name" value="Tryp_SPc"/>
    <property type="match status" value="1"/>
</dbReference>
<sequence>MQTLVEVRWRGHMDNLSRFFCILAIIICVTGISGTPNRTKPLRQDGSHRKLILGQRMTEDGRKCKFPFRLGGRVYFTCIDKAPLRKWCATTHNYDRDREWGYCKVSNQDVAIQNHCEPNPCENGGTCHNIPDWGTYHCMCPTGYTGKHCQIEKCFDHSHYEHYDIGEKWSRIHLGRVETCTCHEENRIECHTGERYTACVESPCLHGGVCRLMVSTGKTICGCRGKYVGKYCSINIEQTCYDYDNATEYRGVEKKTHSGHSCLPWNSDMLYDEIHAGQGTEFLDKGLGSHPYCRSPDDDETPWCYLVEDRLVSWEHCTVPRCADKGRRVVQEDEIAVVPKCGKRHEKRVVARGRILRGLSALPASHPWLAAIYIGNHFCAGSLIQPCWVVSAAHCFADSPSKSEIRVVLGQHFFNQTTDVTQTFEIDRYIFYDKYSVFKRNEHDIVLIKLKKVNNMCAKKTQFVQTICLPVKGIPFDDGHHCQIAGWGRMMEDATDYAHNLQEAIIPLVPDNKCSSPEVYGAEISENMFCAGYFDCSTDACQGDSGGPLACEQDKISYLSGIVSWGDGCGRLNKPGVYTKVSNYLDWIHRKIMPKKATSTPISQ</sequence>
<dbReference type="InterPro" id="IPR018056">
    <property type="entry name" value="Kringle_CS"/>
</dbReference>
<dbReference type="PANTHER" id="PTHR24264:SF43">
    <property type="entry name" value="HEPATOCYTE GROWTH FACTOR ACTIVATOR"/>
    <property type="match status" value="1"/>
</dbReference>
<dbReference type="InterPro" id="IPR000083">
    <property type="entry name" value="Fibronectin_type1"/>
</dbReference>
<dbReference type="InterPro" id="IPR001314">
    <property type="entry name" value="Peptidase_S1A"/>
</dbReference>
<keyword evidence="3 13" id="KW-0245">EGF-like domain</keyword>
<keyword evidence="8 16" id="KW-0378">Hydrolase</keyword>
<keyword evidence="23" id="KW-1185">Reference proteome</keyword>
<evidence type="ECO:0000256" key="3">
    <source>
        <dbReference type="ARBA" id="ARBA00022536"/>
    </source>
</evidence>
<dbReference type="GO" id="GO:0007596">
    <property type="term" value="P:blood coagulation"/>
    <property type="evidence" value="ECO:0007669"/>
    <property type="project" value="TreeGrafter"/>
</dbReference>
<dbReference type="Gene3D" id="2.10.10.10">
    <property type="entry name" value="Fibronectin, type II, collagen-binding"/>
    <property type="match status" value="1"/>
</dbReference>
<accession>A0A8T2KCX8</accession>
<dbReference type="InterPro" id="IPR000742">
    <property type="entry name" value="EGF"/>
</dbReference>
<dbReference type="FunFam" id="2.40.20.10:FF:000016">
    <property type="entry name" value="Coagulation factor XII"/>
    <property type="match status" value="1"/>
</dbReference>
<dbReference type="PROSITE" id="PS50070">
    <property type="entry name" value="KRINGLE_2"/>
    <property type="match status" value="1"/>
</dbReference>
<dbReference type="Pfam" id="PF00089">
    <property type="entry name" value="Trypsin"/>
    <property type="match status" value="1"/>
</dbReference>
<dbReference type="PRINTS" id="PR00013">
    <property type="entry name" value="FNTYPEII"/>
</dbReference>
<dbReference type="PRINTS" id="PR00722">
    <property type="entry name" value="CHYMOTRYPSIN"/>
</dbReference>
<evidence type="ECO:0000256" key="14">
    <source>
        <dbReference type="PROSITE-ProRule" id="PRU00121"/>
    </source>
</evidence>
<evidence type="ECO:0000256" key="2">
    <source>
        <dbReference type="ARBA" id="ARBA00022525"/>
    </source>
</evidence>
<dbReference type="InterPro" id="IPR033116">
    <property type="entry name" value="TRYPSIN_SER"/>
</dbReference>
<keyword evidence="10" id="KW-0865">Zymogen</keyword>
<evidence type="ECO:0000256" key="4">
    <source>
        <dbReference type="ARBA" id="ARBA00022572"/>
    </source>
</evidence>
<evidence type="ECO:0000256" key="8">
    <source>
        <dbReference type="ARBA" id="ARBA00022801"/>
    </source>
</evidence>
<dbReference type="Gene3D" id="2.10.70.10">
    <property type="entry name" value="Complement Module, domain 1"/>
    <property type="match status" value="1"/>
</dbReference>
<dbReference type="PROSITE" id="PS00022">
    <property type="entry name" value="EGF_1"/>
    <property type="match status" value="2"/>
</dbReference>
<dbReference type="CDD" id="cd00061">
    <property type="entry name" value="FN1"/>
    <property type="match status" value="1"/>
</dbReference>
<dbReference type="GO" id="GO:0005791">
    <property type="term" value="C:rough endoplasmic reticulum"/>
    <property type="evidence" value="ECO:0007669"/>
    <property type="project" value="TreeGrafter"/>
</dbReference>
<dbReference type="SMART" id="SM00179">
    <property type="entry name" value="EGF_CA"/>
    <property type="match status" value="1"/>
</dbReference>
<dbReference type="SMART" id="SM00130">
    <property type="entry name" value="KR"/>
    <property type="match status" value="1"/>
</dbReference>
<dbReference type="InterPro" id="IPR009003">
    <property type="entry name" value="Peptidase_S1_PA"/>
</dbReference>
<dbReference type="Gene3D" id="2.10.25.10">
    <property type="entry name" value="Laminin"/>
    <property type="match status" value="2"/>
</dbReference>
<evidence type="ECO:0000259" key="19">
    <source>
        <dbReference type="PROSITE" id="PS50240"/>
    </source>
</evidence>
<evidence type="ECO:0000256" key="13">
    <source>
        <dbReference type="PROSITE-ProRule" id="PRU00076"/>
    </source>
</evidence>
<evidence type="ECO:0008006" key="24">
    <source>
        <dbReference type="Google" id="ProtNLM"/>
    </source>
</evidence>
<dbReference type="CDD" id="cd00054">
    <property type="entry name" value="EGF_CA"/>
    <property type="match status" value="1"/>
</dbReference>
<dbReference type="SMART" id="SM00058">
    <property type="entry name" value="FN1"/>
    <property type="match status" value="1"/>
</dbReference>
<name>A0A8T2KCX8_9PIPI</name>
<dbReference type="PROSITE" id="PS00134">
    <property type="entry name" value="TRYPSIN_HIS"/>
    <property type="match status" value="1"/>
</dbReference>
<dbReference type="SUPFAM" id="SSF57440">
    <property type="entry name" value="Kringle-like"/>
    <property type="match status" value="2"/>
</dbReference>
<evidence type="ECO:0000256" key="9">
    <source>
        <dbReference type="ARBA" id="ARBA00022825"/>
    </source>
</evidence>
<evidence type="ECO:0000256" key="15">
    <source>
        <dbReference type="PROSITE-ProRule" id="PRU00479"/>
    </source>
</evidence>
<protein>
    <recommendedName>
        <fullName evidence="24">Hepatocyte growth factor activator</fullName>
    </recommendedName>
</protein>
<keyword evidence="11 13" id="KW-1015">Disulfide bond</keyword>
<dbReference type="SUPFAM" id="SSF50494">
    <property type="entry name" value="Trypsin-like serine proteases"/>
    <property type="match status" value="1"/>
</dbReference>
<dbReference type="PRINTS" id="PR00018">
    <property type="entry name" value="KRINGLE"/>
</dbReference>
<keyword evidence="5 16" id="KW-0645">Protease</keyword>
<dbReference type="InterPro" id="IPR036943">
    <property type="entry name" value="FN_type2_sf"/>
</dbReference>
<feature type="domain" description="EGF-like" evidence="17">
    <location>
        <begin position="112"/>
        <end position="150"/>
    </location>
</feature>
<dbReference type="EMBL" id="JAACNH010000001">
    <property type="protein sequence ID" value="KAG8453440.1"/>
    <property type="molecule type" value="Genomic_DNA"/>
</dbReference>
<dbReference type="PROSITE" id="PS50026">
    <property type="entry name" value="EGF_3"/>
    <property type="match status" value="2"/>
</dbReference>
<comment type="caution">
    <text evidence="22">The sequence shown here is derived from an EMBL/GenBank/DDBJ whole genome shotgun (WGS) entry which is preliminary data.</text>
</comment>
<organism evidence="22 23">
    <name type="scientific">Hymenochirus boettgeri</name>
    <name type="common">Congo dwarf clawed frog</name>
    <dbReference type="NCBI Taxonomy" id="247094"/>
    <lineage>
        <taxon>Eukaryota</taxon>
        <taxon>Metazoa</taxon>
        <taxon>Chordata</taxon>
        <taxon>Craniata</taxon>
        <taxon>Vertebrata</taxon>
        <taxon>Euteleostomi</taxon>
        <taxon>Amphibia</taxon>
        <taxon>Batrachia</taxon>
        <taxon>Anura</taxon>
        <taxon>Pipoidea</taxon>
        <taxon>Pipidae</taxon>
        <taxon>Pipinae</taxon>
        <taxon>Hymenochirus</taxon>
    </lineage>
</organism>
<keyword evidence="9 16" id="KW-0720">Serine protease</keyword>
<dbReference type="GO" id="GO:0005509">
    <property type="term" value="F:calcium ion binding"/>
    <property type="evidence" value="ECO:0007669"/>
    <property type="project" value="InterPro"/>
</dbReference>
<dbReference type="SMART" id="SM00181">
    <property type="entry name" value="EGF"/>
    <property type="match status" value="2"/>
</dbReference>
<feature type="disulfide bond" evidence="13">
    <location>
        <begin position="204"/>
        <end position="221"/>
    </location>
</feature>
<dbReference type="SMART" id="SM00059">
    <property type="entry name" value="FN2"/>
    <property type="match status" value="1"/>
</dbReference>
<dbReference type="SUPFAM" id="SSF57196">
    <property type="entry name" value="EGF/Laminin"/>
    <property type="match status" value="1"/>
</dbReference>
<gene>
    <name evidence="22" type="ORF">GDO86_000170</name>
</gene>
<dbReference type="Gene3D" id="2.40.20.10">
    <property type="entry name" value="Plasminogen Kringle 4"/>
    <property type="match status" value="1"/>
</dbReference>
<comment type="caution">
    <text evidence="15">Lacks conserved residue(s) required for the propagation of feature annotation.</text>
</comment>
<feature type="domain" description="Fibronectin type-II" evidence="21">
    <location>
        <begin position="59"/>
        <end position="105"/>
    </location>
</feature>
<dbReference type="CDD" id="cd00062">
    <property type="entry name" value="FN2"/>
    <property type="match status" value="1"/>
</dbReference>
<feature type="disulfide bond" evidence="13">
    <location>
        <begin position="223"/>
        <end position="232"/>
    </location>
</feature>
<dbReference type="GO" id="GO:0031638">
    <property type="term" value="P:zymogen activation"/>
    <property type="evidence" value="ECO:0007669"/>
    <property type="project" value="TreeGrafter"/>
</dbReference>
<dbReference type="PROSITE" id="PS00021">
    <property type="entry name" value="KRINGLE_1"/>
    <property type="match status" value="1"/>
</dbReference>
<dbReference type="InterPro" id="IPR018114">
    <property type="entry name" value="TRYPSIN_HIS"/>
</dbReference>
<dbReference type="InterPro" id="IPR000562">
    <property type="entry name" value="FN_type2_dom"/>
</dbReference>
<evidence type="ECO:0000256" key="12">
    <source>
        <dbReference type="ARBA" id="ARBA00023180"/>
    </source>
</evidence>
<dbReference type="InterPro" id="IPR001254">
    <property type="entry name" value="Trypsin_dom"/>
</dbReference>
<dbReference type="InterPro" id="IPR038178">
    <property type="entry name" value="Kringle_sf"/>
</dbReference>
<dbReference type="GO" id="GO:0004252">
    <property type="term" value="F:serine-type endopeptidase activity"/>
    <property type="evidence" value="ECO:0007669"/>
    <property type="project" value="InterPro"/>
</dbReference>
<evidence type="ECO:0000256" key="16">
    <source>
        <dbReference type="RuleBase" id="RU363034"/>
    </source>
</evidence>
<dbReference type="InterPro" id="IPR013806">
    <property type="entry name" value="Kringle-like"/>
</dbReference>